<dbReference type="OMA" id="RSEYDEC"/>
<dbReference type="InParanoid" id="Q3M0X5"/>
<dbReference type="HOGENOM" id="CLU_027965_0_2_1"/>
<dbReference type="AlphaFoldDB" id="Q3M0X5"/>
<proteinExistence type="inferred from homology"/>
<evidence type="ECO:0000256" key="2">
    <source>
        <dbReference type="ARBA" id="ARBA00020098"/>
    </source>
</evidence>
<accession>Q3M0X5</accession>
<keyword evidence="4" id="KW-0378">Hydrolase</keyword>
<dbReference type="EMBL" id="CT867992">
    <property type="protein sequence ID" value="CAK57500.1"/>
    <property type="molecule type" value="Genomic_DNA"/>
</dbReference>
<organism evidence="8">
    <name type="scientific">Paramecium tetraurelia</name>
    <dbReference type="NCBI Taxonomy" id="5888"/>
    <lineage>
        <taxon>Eukaryota</taxon>
        <taxon>Sar</taxon>
        <taxon>Alveolata</taxon>
        <taxon>Ciliophora</taxon>
        <taxon>Intramacronucleata</taxon>
        <taxon>Oligohymenophorea</taxon>
        <taxon>Peniculida</taxon>
        <taxon>Parameciidae</taxon>
        <taxon>Paramecium</taxon>
    </lineage>
</organism>
<comment type="subcellular location">
    <subcellularLocation>
        <location evidence="1">Cytoplasm</location>
        <location evidence="1">Cytoskeleton</location>
    </subcellularLocation>
</comment>
<dbReference type="EMBL" id="CR855972">
    <property type="protein sequence ID" value="CAH69676.1"/>
    <property type="molecule type" value="Genomic_DNA"/>
</dbReference>
<evidence type="ECO:0000313" key="9">
    <source>
        <dbReference type="EMBL" id="CAK57500.1"/>
    </source>
</evidence>
<dbReference type="Proteomes" id="UP000000600">
    <property type="component" value="Unassembled WGS sequence"/>
</dbReference>
<dbReference type="STRING" id="5888.Q3M0X5"/>
<protein>
    <recommendedName>
        <fullName evidence="2">Actin, cytoplasmic</fullName>
    </recommendedName>
</protein>
<gene>
    <name evidence="8" type="primary">act1-8</name>
    <name evidence="9" type="ORF">GSPATT00028535001</name>
</gene>
<dbReference type="FunFam" id="3.90.640.10:FF:000007">
    <property type="entry name" value="Actin like 7B"/>
    <property type="match status" value="1"/>
</dbReference>
<keyword evidence="10" id="KW-1185">Reference proteome</keyword>
<evidence type="ECO:0000256" key="7">
    <source>
        <dbReference type="RuleBase" id="RU000487"/>
    </source>
</evidence>
<reference evidence="9" key="5">
    <citation type="submission" date="2006-03" db="EMBL/GenBank/DDBJ databases">
        <authorList>
            <consortium name="Genoscope"/>
        </authorList>
    </citation>
    <scope>NUCLEOTIDE SEQUENCE</scope>
    <source>
        <strain evidence="9">Stock d4-2</strain>
    </source>
</reference>
<dbReference type="InterPro" id="IPR004000">
    <property type="entry name" value="Actin"/>
</dbReference>
<dbReference type="Gene3D" id="3.30.420.40">
    <property type="match status" value="2"/>
</dbReference>
<dbReference type="Gene3D" id="3.90.640.10">
    <property type="entry name" value="Actin, Chain A, domain 4"/>
    <property type="match status" value="1"/>
</dbReference>
<evidence type="ECO:0000256" key="5">
    <source>
        <dbReference type="ARBA" id="ARBA00023212"/>
    </source>
</evidence>
<dbReference type="SMART" id="SM00268">
    <property type="entry name" value="ACTIN"/>
    <property type="match status" value="1"/>
</dbReference>
<dbReference type="RefSeq" id="XP_001424898.1">
    <property type="nucleotide sequence ID" value="XM_001424861.1"/>
</dbReference>
<dbReference type="eggNOG" id="KOG0676">
    <property type="taxonomic scope" value="Eukaryota"/>
</dbReference>
<keyword evidence="5" id="KW-0206">Cytoskeleton</keyword>
<comment type="similarity">
    <text evidence="7">Belongs to the actin family.</text>
</comment>
<dbReference type="FunFam" id="3.30.420.40:FF:000050">
    <property type="entry name" value="Actin, alpha skeletal muscle"/>
    <property type="match status" value="1"/>
</dbReference>
<dbReference type="InterPro" id="IPR043129">
    <property type="entry name" value="ATPase_NBD"/>
</dbReference>
<reference evidence="8" key="1">
    <citation type="journal article" date="2004" name="J. Histochem. Cytochem.">
        <title>Immunolocalization of actin in Paramecium cells.</title>
        <authorList>
            <person name="Kissmehl R."/>
            <person name="Sehring I.M."/>
            <person name="Wagner E."/>
            <person name="Plattner H."/>
        </authorList>
    </citation>
    <scope>NUCLEOTIDE SEQUENCE</scope>
</reference>
<reference evidence="9 10" key="4">
    <citation type="journal article" date="2006" name="Nature">
        <title>Global trends of whole-genome duplications revealed by the ciliate Paramecium tetraurelia.</title>
        <authorList>
            <consortium name="Genoscope"/>
            <person name="Aury J.-M."/>
            <person name="Jaillon O."/>
            <person name="Duret L."/>
            <person name="Noel B."/>
            <person name="Jubin C."/>
            <person name="Porcel B.M."/>
            <person name="Segurens B."/>
            <person name="Daubin V."/>
            <person name="Anthouard V."/>
            <person name="Aiach N."/>
            <person name="Arnaiz O."/>
            <person name="Billaut A."/>
            <person name="Beisson J."/>
            <person name="Blanc I."/>
            <person name="Bouhouche K."/>
            <person name="Camara F."/>
            <person name="Duharcourt S."/>
            <person name="Guigo R."/>
            <person name="Gogendeau D."/>
            <person name="Katinka M."/>
            <person name="Keller A.-M."/>
            <person name="Kissmehl R."/>
            <person name="Klotz C."/>
            <person name="Koll F."/>
            <person name="Le Moue A."/>
            <person name="Lepere C."/>
            <person name="Malinsky S."/>
            <person name="Nowacki M."/>
            <person name="Nowak J.K."/>
            <person name="Plattner H."/>
            <person name="Poulain J."/>
            <person name="Ruiz F."/>
            <person name="Serrano V."/>
            <person name="Zagulski M."/>
            <person name="Dessen P."/>
            <person name="Betermier M."/>
            <person name="Weissenbach J."/>
            <person name="Scarpelli C."/>
            <person name="Schachter V."/>
            <person name="Sperling L."/>
            <person name="Meyer E."/>
            <person name="Cohen J."/>
            <person name="Wincker P."/>
        </authorList>
    </citation>
    <scope>NUCLEOTIDE SEQUENCE [LARGE SCALE GENOMIC DNA]</scope>
    <source>
        <strain evidence="9 10">Stock d4-2</strain>
    </source>
</reference>
<evidence type="ECO:0000256" key="6">
    <source>
        <dbReference type="ARBA" id="ARBA00049360"/>
    </source>
</evidence>
<dbReference type="InterPro" id="IPR004001">
    <property type="entry name" value="Actin_CS"/>
</dbReference>
<sequence>MMSENRAIIIDNGSDKLKAGIAGDEDPKCCFPAVIGRPKYDRIKTDLDSKDVYIGNQTLALRDVLALRHPIKNGIVNNWDDMERIWHHAIFDELKIEPEDHPVLLTEVPMNPKANREKMTQIVFETFNFPSFYVASQAVLSLYATGRVTGIVLDSGFGASYSIPIYEGYYFSHAALRIYIAGSTCTEYLGYILSELGVRFTSSAEMEIVRDIKEKLCYVAYDFEEEMKKNIGKPFELPDRNVLFIQNQRIRCPELLFKPSLIGQEVSGIHELTFKSIMKCDIDVRNELYKNVIISGGTAMFSGIKERLSKELRSFAPTSMKIKVSDTQEKKFSAWSGGSILSKTQFLDQIWITRSEYDENGPMIVHRKCF</sequence>
<evidence type="ECO:0000256" key="1">
    <source>
        <dbReference type="ARBA" id="ARBA00004245"/>
    </source>
</evidence>
<dbReference type="PRINTS" id="PR00190">
    <property type="entry name" value="ACTIN"/>
</dbReference>
<reference evidence="8" key="3">
    <citation type="submission" date="2005-09" db="EMBL/GenBank/DDBJ databases">
        <title>The actin multigene family of Paramecium tetraurelia.</title>
        <authorList>
            <person name="Kissmehl R."/>
            <person name="Mansfeld J."/>
            <person name="Sehring I."/>
            <person name="Reiner C."/>
            <person name="Wagner E."/>
            <person name="Plattner H."/>
        </authorList>
    </citation>
    <scope>NUCLEOTIDE SEQUENCE</scope>
</reference>
<dbReference type="PANTHER" id="PTHR11937">
    <property type="entry name" value="ACTIN"/>
    <property type="match status" value="1"/>
</dbReference>
<comment type="catalytic activity">
    <reaction evidence="6">
        <text>ATP + H2O = ADP + phosphate + H(+)</text>
        <dbReference type="Rhea" id="RHEA:13065"/>
        <dbReference type="ChEBI" id="CHEBI:15377"/>
        <dbReference type="ChEBI" id="CHEBI:15378"/>
        <dbReference type="ChEBI" id="CHEBI:30616"/>
        <dbReference type="ChEBI" id="CHEBI:43474"/>
        <dbReference type="ChEBI" id="CHEBI:456216"/>
    </reaction>
</comment>
<dbReference type="SUPFAM" id="SSF53067">
    <property type="entry name" value="Actin-like ATPase domain"/>
    <property type="match status" value="2"/>
</dbReference>
<evidence type="ECO:0000256" key="3">
    <source>
        <dbReference type="ARBA" id="ARBA00022490"/>
    </source>
</evidence>
<dbReference type="GO" id="GO:0016787">
    <property type="term" value="F:hydrolase activity"/>
    <property type="evidence" value="ECO:0007669"/>
    <property type="project" value="UniProtKB-KW"/>
</dbReference>
<dbReference type="KEGG" id="ptm:GSPATT00028535001"/>
<keyword evidence="3" id="KW-0963">Cytoplasm</keyword>
<evidence type="ECO:0000313" key="10">
    <source>
        <dbReference type="Proteomes" id="UP000000600"/>
    </source>
</evidence>
<reference evidence="8" key="2">
    <citation type="submission" date="2004-11" db="EMBL/GenBank/DDBJ databases">
        <authorList>
            <person name="Genoscope"/>
        </authorList>
    </citation>
    <scope>NUCLEOTIDE SEQUENCE</scope>
</reference>
<dbReference type="GO" id="GO:0015629">
    <property type="term" value="C:actin cytoskeleton"/>
    <property type="evidence" value="ECO:0000318"/>
    <property type="project" value="GO_Central"/>
</dbReference>
<evidence type="ECO:0000313" key="8">
    <source>
        <dbReference type="EMBL" id="CAH69676.1"/>
    </source>
</evidence>
<dbReference type="GeneID" id="5010682"/>
<dbReference type="PROSITE" id="PS00432">
    <property type="entry name" value="ACTINS_2"/>
    <property type="match status" value="1"/>
</dbReference>
<name>Q3M0X5_PARTE</name>
<dbReference type="OrthoDB" id="286570at2759"/>
<dbReference type="Pfam" id="PF00022">
    <property type="entry name" value="Actin"/>
    <property type="match status" value="1"/>
</dbReference>
<evidence type="ECO:0000256" key="4">
    <source>
        <dbReference type="ARBA" id="ARBA00022801"/>
    </source>
</evidence>